<evidence type="ECO:0000256" key="1">
    <source>
        <dbReference type="SAM" id="MobiDB-lite"/>
    </source>
</evidence>
<feature type="compositionally biased region" description="Basic and acidic residues" evidence="1">
    <location>
        <begin position="64"/>
        <end position="77"/>
    </location>
</feature>
<evidence type="ECO:0000313" key="4">
    <source>
        <dbReference type="Proteomes" id="UP000242287"/>
    </source>
</evidence>
<evidence type="ECO:0000259" key="2">
    <source>
        <dbReference type="Pfam" id="PF04774"/>
    </source>
</evidence>
<reference evidence="3 4" key="1">
    <citation type="submission" date="2014-02" db="EMBL/GenBank/DDBJ databases">
        <title>Transposable element dynamics among asymbiotic and ectomycorrhizal Amanita fungi.</title>
        <authorList>
            <consortium name="DOE Joint Genome Institute"/>
            <person name="Hess J."/>
            <person name="Skrede I."/>
            <person name="Wolfe B."/>
            <person name="LaButti K."/>
            <person name="Ohm R.A."/>
            <person name="Grigoriev I.V."/>
            <person name="Pringle A."/>
        </authorList>
    </citation>
    <scope>NUCLEOTIDE SEQUENCE [LARGE SCALE GENOMIC DNA]</scope>
    <source>
        <strain evidence="3 4">SKay4041</strain>
    </source>
</reference>
<protein>
    <recommendedName>
        <fullName evidence="2">Hyaluronan/mRNA-binding protein domain-containing protein</fullName>
    </recommendedName>
</protein>
<dbReference type="EMBL" id="KZ301996">
    <property type="protein sequence ID" value="PFH50873.1"/>
    <property type="molecule type" value="Genomic_DNA"/>
</dbReference>
<proteinExistence type="predicted"/>
<sequence>MTRTARASYPRAVNRDRSESKSGLDASLRKGGAGRHNWGGIANERDLEAAAMRDEEFDEEEEEVPNRSCEEDKKPDMSRSASTISEEEVQSAKKFRKNALKSKDIDLAAIARTSSALSTSP</sequence>
<dbReference type="InterPro" id="IPR006861">
    <property type="entry name" value="HABP4_PAIRBP1-bd"/>
</dbReference>
<feature type="region of interest" description="Disordered" evidence="1">
    <location>
        <begin position="1"/>
        <end position="90"/>
    </location>
</feature>
<feature type="domain" description="Hyaluronan/mRNA-binding protein" evidence="2">
    <location>
        <begin position="19"/>
        <end position="91"/>
    </location>
</feature>
<evidence type="ECO:0000313" key="3">
    <source>
        <dbReference type="EMBL" id="PFH50873.1"/>
    </source>
</evidence>
<feature type="compositionally biased region" description="Basic and acidic residues" evidence="1">
    <location>
        <begin position="43"/>
        <end position="54"/>
    </location>
</feature>
<dbReference type="Proteomes" id="UP000242287">
    <property type="component" value="Unassembled WGS sequence"/>
</dbReference>
<name>A0A2A9NT90_9AGAR</name>
<dbReference type="Pfam" id="PF04774">
    <property type="entry name" value="HABP4_PAI-RBP1"/>
    <property type="match status" value="1"/>
</dbReference>
<dbReference type="STRING" id="703135.A0A2A9NT90"/>
<feature type="compositionally biased region" description="Basic and acidic residues" evidence="1">
    <location>
        <begin position="13"/>
        <end position="22"/>
    </location>
</feature>
<gene>
    <name evidence="3" type="ORF">AMATHDRAFT_104992</name>
</gene>
<organism evidence="3 4">
    <name type="scientific">Amanita thiersii Skay4041</name>
    <dbReference type="NCBI Taxonomy" id="703135"/>
    <lineage>
        <taxon>Eukaryota</taxon>
        <taxon>Fungi</taxon>
        <taxon>Dikarya</taxon>
        <taxon>Basidiomycota</taxon>
        <taxon>Agaricomycotina</taxon>
        <taxon>Agaricomycetes</taxon>
        <taxon>Agaricomycetidae</taxon>
        <taxon>Agaricales</taxon>
        <taxon>Pluteineae</taxon>
        <taxon>Amanitaceae</taxon>
        <taxon>Amanita</taxon>
    </lineage>
</organism>
<feature type="non-terminal residue" evidence="3">
    <location>
        <position position="121"/>
    </location>
</feature>
<dbReference type="AlphaFoldDB" id="A0A2A9NT90"/>
<dbReference type="OrthoDB" id="2562681at2759"/>
<keyword evidence="4" id="KW-1185">Reference proteome</keyword>
<accession>A0A2A9NT90</accession>